<dbReference type="InterPro" id="IPR006059">
    <property type="entry name" value="SBP"/>
</dbReference>
<dbReference type="Pfam" id="PF13416">
    <property type="entry name" value="SBP_bac_8"/>
    <property type="match status" value="1"/>
</dbReference>
<dbReference type="SUPFAM" id="SSF53850">
    <property type="entry name" value="Periplasmic binding protein-like II"/>
    <property type="match status" value="1"/>
</dbReference>
<reference evidence="1 2" key="1">
    <citation type="submission" date="2016-10" db="EMBL/GenBank/DDBJ databases">
        <authorList>
            <person name="de Groot N.N."/>
        </authorList>
    </citation>
    <scope>NUCLEOTIDE SEQUENCE [LARGE SCALE GENOMIC DNA]</scope>
    <source>
        <strain evidence="1 2">DSM 15893</strain>
    </source>
</reference>
<gene>
    <name evidence="1" type="ORF">SAMN03084138_04397</name>
</gene>
<name>A0A1I5WQ96_9GAMM</name>
<dbReference type="STRING" id="1121869.SAMN03084138_04397"/>
<organism evidence="1 2">
    <name type="scientific">Enterovibrio norvegicus DSM 15893</name>
    <dbReference type="NCBI Taxonomy" id="1121869"/>
    <lineage>
        <taxon>Bacteria</taxon>
        <taxon>Pseudomonadati</taxon>
        <taxon>Pseudomonadota</taxon>
        <taxon>Gammaproteobacteria</taxon>
        <taxon>Vibrionales</taxon>
        <taxon>Vibrionaceae</taxon>
        <taxon>Enterovibrio</taxon>
    </lineage>
</organism>
<protein>
    <submittedName>
        <fullName evidence="1">Extracellular solute-binding protein</fullName>
    </submittedName>
</protein>
<dbReference type="Proteomes" id="UP000182692">
    <property type="component" value="Unassembled WGS sequence"/>
</dbReference>
<dbReference type="EMBL" id="FOWR01000051">
    <property type="protein sequence ID" value="SFQ21751.1"/>
    <property type="molecule type" value="Genomic_DNA"/>
</dbReference>
<sequence>MVIPKHAENKDATYAFINVLMKPENQAVLVEDIGYAVPNLGALKHLPDALRNSEVIFPPTEVKQKGQFLSNIGKAVSIYNQYWLELKK</sequence>
<evidence type="ECO:0000313" key="1">
    <source>
        <dbReference type="EMBL" id="SFQ21751.1"/>
    </source>
</evidence>
<proteinExistence type="predicted"/>
<accession>A0A1I5WQ96</accession>
<dbReference type="AlphaFoldDB" id="A0A1I5WQ96"/>
<evidence type="ECO:0000313" key="2">
    <source>
        <dbReference type="Proteomes" id="UP000182692"/>
    </source>
</evidence>
<dbReference type="Gene3D" id="3.40.190.10">
    <property type="entry name" value="Periplasmic binding protein-like II"/>
    <property type="match status" value="2"/>
</dbReference>